<reference evidence="2" key="1">
    <citation type="journal article" date="2019" name="Int. J. Syst. Evol. Microbiol.">
        <title>The Global Catalogue of Microorganisms (GCM) 10K type strain sequencing project: providing services to taxonomists for standard genome sequencing and annotation.</title>
        <authorList>
            <consortium name="The Broad Institute Genomics Platform"/>
            <consortium name="The Broad Institute Genome Sequencing Center for Infectious Disease"/>
            <person name="Wu L."/>
            <person name="Ma J."/>
        </authorList>
    </citation>
    <scope>NUCLEOTIDE SEQUENCE [LARGE SCALE GENOMIC DNA]</scope>
    <source>
        <strain evidence="2">JCM 4602</strain>
    </source>
</reference>
<protein>
    <submittedName>
        <fullName evidence="1">Phosphoadenosine phosphosulfate reductase</fullName>
    </submittedName>
</protein>
<accession>A0ABQ3CAC5</accession>
<dbReference type="Proteomes" id="UP000624183">
    <property type="component" value="Unassembled WGS sequence"/>
</dbReference>
<evidence type="ECO:0000313" key="1">
    <source>
        <dbReference type="EMBL" id="GGZ78845.1"/>
    </source>
</evidence>
<sequence length="285" mass="31860">MSALPTSTSGPEREALKPLRSISYGGGVQSTALLVLAAQGRIDFRTFLMANVGDDSEHPGTLRYLEEYARPFAADHDIELAVLDRVMVRSGETRTLYGQLTKEGSRSLAIPVRMSNGAPGTRSCTADFKIKVIGRELKRRGATKEAPATVGIGISLDEIHRANKRRCEPHEEIVYPLLELGLRRVDCARIIREAGLPVPPKSSCWFCPFHRPETWHDMRRNEPDLFEKSCQLEELLNERRDTLGKDHVYLTRFGRPLRQAIPDGVDVLPGFEDTDGLCDSGWCMT</sequence>
<dbReference type="InterPro" id="IPR014729">
    <property type="entry name" value="Rossmann-like_a/b/a_fold"/>
</dbReference>
<dbReference type="SUPFAM" id="SSF52402">
    <property type="entry name" value="Adenine nucleotide alpha hydrolases-like"/>
    <property type="match status" value="1"/>
</dbReference>
<comment type="caution">
    <text evidence="1">The sequence shown here is derived from an EMBL/GenBank/DDBJ whole genome shotgun (WGS) entry which is preliminary data.</text>
</comment>
<proteinExistence type="predicted"/>
<dbReference type="EMBL" id="BMUW01000019">
    <property type="protein sequence ID" value="GGZ78845.1"/>
    <property type="molecule type" value="Genomic_DNA"/>
</dbReference>
<evidence type="ECO:0000313" key="2">
    <source>
        <dbReference type="Proteomes" id="UP000624183"/>
    </source>
</evidence>
<organism evidence="1 2">
    <name type="scientific">Streptomyces rubiginosohelvolus</name>
    <dbReference type="NCBI Taxonomy" id="67362"/>
    <lineage>
        <taxon>Bacteria</taxon>
        <taxon>Bacillati</taxon>
        <taxon>Actinomycetota</taxon>
        <taxon>Actinomycetes</taxon>
        <taxon>Kitasatosporales</taxon>
        <taxon>Streptomycetaceae</taxon>
        <taxon>Streptomyces</taxon>
    </lineage>
</organism>
<name>A0ABQ3CAC5_9ACTN</name>
<dbReference type="Gene3D" id="3.40.50.620">
    <property type="entry name" value="HUPs"/>
    <property type="match status" value="1"/>
</dbReference>
<keyword evidence="2" id="KW-1185">Reference proteome</keyword>
<gene>
    <name evidence="1" type="ORF">GCM10010328_62110</name>
</gene>